<organism evidence="2 3">
    <name type="scientific">Natronorubrum halalkaliphilum</name>
    <dbReference type="NCBI Taxonomy" id="2691917"/>
    <lineage>
        <taxon>Archaea</taxon>
        <taxon>Methanobacteriati</taxon>
        <taxon>Methanobacteriota</taxon>
        <taxon>Stenosarchaea group</taxon>
        <taxon>Halobacteria</taxon>
        <taxon>Halobacteriales</taxon>
        <taxon>Natrialbaceae</taxon>
        <taxon>Natronorubrum</taxon>
    </lineage>
</organism>
<dbReference type="PANTHER" id="PTHR21310:SF15">
    <property type="entry name" value="AMINOGLYCOSIDE PHOSPHOTRANSFERASE DOMAIN-CONTAINING PROTEIN"/>
    <property type="match status" value="1"/>
</dbReference>
<evidence type="ECO:0000313" key="2">
    <source>
        <dbReference type="EMBL" id="MXV64484.1"/>
    </source>
</evidence>
<proteinExistence type="predicted"/>
<dbReference type="EMBL" id="WUYX01000071">
    <property type="protein sequence ID" value="MXV64484.1"/>
    <property type="molecule type" value="Genomic_DNA"/>
</dbReference>
<feature type="domain" description="Aminoglycoside phosphotransferase" evidence="1">
    <location>
        <begin position="29"/>
        <end position="253"/>
    </location>
</feature>
<reference evidence="2 3" key="1">
    <citation type="submission" date="2020-01" db="EMBL/GenBank/DDBJ databases">
        <title>Natronorubrum sp. JWXQ-INN 674 isolated from Inner Mongolia Autonomous Region of China.</title>
        <authorList>
            <person name="Xue Q."/>
        </authorList>
    </citation>
    <scope>NUCLEOTIDE SEQUENCE [LARGE SCALE GENOMIC DNA]</scope>
    <source>
        <strain evidence="2 3">JWXQ-INN-674</strain>
    </source>
</reference>
<dbReference type="RefSeq" id="WP_160067830.1">
    <property type="nucleotide sequence ID" value="NZ_WUYX01000071.1"/>
</dbReference>
<sequence length="308" mass="34410">MKSKIETTLAQYADDGTVVRELHDVPPYRVYEVRLDGRRSVLKIDDHPRGHAADEGRVHDYVSSNASAPVPDVLAIGTDHYLTTWDDDIDRSTATVEPTWARAAGRWLGTLHADTTGEFDGFGRPRDGPSGLELEAHDDWIDAARERLAFHRAFLAPLGYGAVVDAVDRFLKNNPNAFDGAGEPVLCHGDIHPDHLVHVDGQVTAAIDFEHAFVAPAEYDYWRTVMPYFEACDDVSEAAARAFRTGYESVRPLPEDLERRRLAYRAVNLVAFLESLFLQENAGPERREALGDQLRTAAFETLEALREK</sequence>
<name>A0A6B0VSP4_9EURY</name>
<dbReference type="OrthoDB" id="350437at2157"/>
<gene>
    <name evidence="2" type="ORF">GS429_20905</name>
</gene>
<evidence type="ECO:0000259" key="1">
    <source>
        <dbReference type="Pfam" id="PF01636"/>
    </source>
</evidence>
<dbReference type="GO" id="GO:0016740">
    <property type="term" value="F:transferase activity"/>
    <property type="evidence" value="ECO:0007669"/>
    <property type="project" value="UniProtKB-KW"/>
</dbReference>
<dbReference type="SUPFAM" id="SSF56112">
    <property type="entry name" value="Protein kinase-like (PK-like)"/>
    <property type="match status" value="1"/>
</dbReference>
<keyword evidence="2" id="KW-0808">Transferase</keyword>
<dbReference type="Proteomes" id="UP000434101">
    <property type="component" value="Unassembled WGS sequence"/>
</dbReference>
<evidence type="ECO:0000313" key="3">
    <source>
        <dbReference type="Proteomes" id="UP000434101"/>
    </source>
</evidence>
<accession>A0A6B0VSP4</accession>
<dbReference type="AlphaFoldDB" id="A0A6B0VSP4"/>
<dbReference type="PANTHER" id="PTHR21310">
    <property type="entry name" value="AMINOGLYCOSIDE PHOSPHOTRANSFERASE-RELATED-RELATED"/>
    <property type="match status" value="1"/>
</dbReference>
<keyword evidence="3" id="KW-1185">Reference proteome</keyword>
<comment type="caution">
    <text evidence="2">The sequence shown here is derived from an EMBL/GenBank/DDBJ whole genome shotgun (WGS) entry which is preliminary data.</text>
</comment>
<protein>
    <submittedName>
        <fullName evidence="2">Phosphotransferase</fullName>
    </submittedName>
</protein>
<dbReference type="InterPro" id="IPR051678">
    <property type="entry name" value="AGP_Transferase"/>
</dbReference>
<dbReference type="InterPro" id="IPR002575">
    <property type="entry name" value="Aminoglycoside_PTrfase"/>
</dbReference>
<dbReference type="InterPro" id="IPR011009">
    <property type="entry name" value="Kinase-like_dom_sf"/>
</dbReference>
<dbReference type="Pfam" id="PF01636">
    <property type="entry name" value="APH"/>
    <property type="match status" value="1"/>
</dbReference>
<dbReference type="Gene3D" id="3.90.1200.10">
    <property type="match status" value="1"/>
</dbReference>